<dbReference type="InterPro" id="IPR000160">
    <property type="entry name" value="GGDEF_dom"/>
</dbReference>
<dbReference type="Gene3D" id="3.40.50.2300">
    <property type="match status" value="1"/>
</dbReference>
<evidence type="ECO:0000259" key="4">
    <source>
        <dbReference type="PROSITE" id="PS50110"/>
    </source>
</evidence>
<dbReference type="GO" id="GO:0000160">
    <property type="term" value="P:phosphorelay signal transduction system"/>
    <property type="evidence" value="ECO:0007669"/>
    <property type="project" value="InterPro"/>
</dbReference>
<dbReference type="EMBL" id="CP017174">
    <property type="protein sequence ID" value="QDE70297.1"/>
    <property type="molecule type" value="Genomic_DNA"/>
</dbReference>
<dbReference type="Pfam" id="PF00072">
    <property type="entry name" value="Response_reg"/>
    <property type="match status" value="1"/>
</dbReference>
<feature type="compositionally biased region" description="Low complexity" evidence="3">
    <location>
        <begin position="290"/>
        <end position="304"/>
    </location>
</feature>
<evidence type="ECO:0000256" key="1">
    <source>
        <dbReference type="ARBA" id="ARBA00022553"/>
    </source>
</evidence>
<dbReference type="AlphaFoldDB" id="A0AAE6KUE0"/>
<reference evidence="6 7" key="1">
    <citation type="journal article" date="2019" name="Science">
        <title>Social genes are selection hotspots in kin groups of a soil microbe.</title>
        <authorList>
            <person name="Wielgoss S."/>
            <person name="Wolfensberger R."/>
            <person name="Sun L."/>
            <person name="Fiegna F."/>
            <person name="Velicer G.J."/>
        </authorList>
    </citation>
    <scope>NUCLEOTIDE SEQUENCE [LARGE SCALE GENOMIC DNA]</scope>
    <source>
        <strain evidence="6 7">MC3.5.9c15</strain>
    </source>
</reference>
<evidence type="ECO:0000259" key="5">
    <source>
        <dbReference type="PROSITE" id="PS50887"/>
    </source>
</evidence>
<dbReference type="InterPro" id="IPR050595">
    <property type="entry name" value="Bact_response_regulator"/>
</dbReference>
<dbReference type="PANTHER" id="PTHR44591">
    <property type="entry name" value="STRESS RESPONSE REGULATOR PROTEIN 1"/>
    <property type="match status" value="1"/>
</dbReference>
<dbReference type="SUPFAM" id="SSF52172">
    <property type="entry name" value="CheY-like"/>
    <property type="match status" value="1"/>
</dbReference>
<dbReference type="NCBIfam" id="TIGR00254">
    <property type="entry name" value="GGDEF"/>
    <property type="match status" value="1"/>
</dbReference>
<dbReference type="InterPro" id="IPR029787">
    <property type="entry name" value="Nucleotide_cyclase"/>
</dbReference>
<comment type="caution">
    <text evidence="2">Lacks conserved residue(s) required for the propagation of feature annotation.</text>
</comment>
<dbReference type="InterPro" id="IPR011006">
    <property type="entry name" value="CheY-like_superfamily"/>
</dbReference>
<dbReference type="CDD" id="cd00156">
    <property type="entry name" value="REC"/>
    <property type="match status" value="1"/>
</dbReference>
<feature type="compositionally biased region" description="Low complexity" evidence="3">
    <location>
        <begin position="246"/>
        <end position="256"/>
    </location>
</feature>
<dbReference type="PROSITE" id="PS50887">
    <property type="entry name" value="GGDEF"/>
    <property type="match status" value="1"/>
</dbReference>
<dbReference type="RefSeq" id="WP_140799530.1">
    <property type="nucleotide sequence ID" value="NZ_CP017173.1"/>
</dbReference>
<feature type="region of interest" description="Disordered" evidence="3">
    <location>
        <begin position="127"/>
        <end position="386"/>
    </location>
</feature>
<dbReference type="SMART" id="SM00267">
    <property type="entry name" value="GGDEF"/>
    <property type="match status" value="1"/>
</dbReference>
<feature type="domain" description="Response regulatory" evidence="4">
    <location>
        <begin position="3"/>
        <end position="116"/>
    </location>
</feature>
<gene>
    <name evidence="6" type="ORF">BHS09_26835</name>
</gene>
<dbReference type="Pfam" id="PF00990">
    <property type="entry name" value="GGDEF"/>
    <property type="match status" value="1"/>
</dbReference>
<feature type="domain" description="GGDEF" evidence="5">
    <location>
        <begin position="415"/>
        <end position="554"/>
    </location>
</feature>
<dbReference type="InterPro" id="IPR001789">
    <property type="entry name" value="Sig_transdc_resp-reg_receiver"/>
</dbReference>
<dbReference type="Gene3D" id="3.30.70.270">
    <property type="match status" value="1"/>
</dbReference>
<dbReference type="PROSITE" id="PS50110">
    <property type="entry name" value="RESPONSE_REGULATORY"/>
    <property type="match status" value="1"/>
</dbReference>
<evidence type="ECO:0000256" key="2">
    <source>
        <dbReference type="PROSITE-ProRule" id="PRU00169"/>
    </source>
</evidence>
<protein>
    <submittedName>
        <fullName evidence="6">Diguanylate cyclase</fullName>
    </submittedName>
</protein>
<keyword evidence="1" id="KW-0597">Phosphoprotein</keyword>
<feature type="compositionally biased region" description="Low complexity" evidence="3">
    <location>
        <begin position="338"/>
        <end position="360"/>
    </location>
</feature>
<evidence type="ECO:0000256" key="3">
    <source>
        <dbReference type="SAM" id="MobiDB-lite"/>
    </source>
</evidence>
<evidence type="ECO:0000313" key="6">
    <source>
        <dbReference type="EMBL" id="QDE70297.1"/>
    </source>
</evidence>
<proteinExistence type="predicted"/>
<dbReference type="Proteomes" id="UP000320179">
    <property type="component" value="Chromosome"/>
</dbReference>
<sequence length="559" mass="56692">MPSIVLAEPSAPVAGVLRRYLESAGHEVSWVSSVDEALRTVRERTPTVLLASGTGALDGEALCRSVRAEGLAVPVLLLYSPDEEQADTRAAQAGADGCLVGPLKRPTVLTCVSLLVQREEALRRVGSVGARPPFPSFDGASHSGGPPPLPGALGGRMVPPPPPLDDVDAPVESADARGMPPPPPLDEEAPEAETAQALVVPPSREADAPLSEGRGAESASLPPELDEEPITSPSSEAGSTAPDVGAAPASATAETQASEEDDLPLLHAEPEADESDAAGQASEDGPEATEAVAASGAGLEASSEPTTRPEAATQPADAQRSPPEATATSAAKPSDSGAVSTSVPDASTATPAASAPPSSVGARHSGSFPALAPTPVPGGSRVSRSDLAAVGSSPDFEFLKRLMLMEVKRSRRYRYPIAVLLVDIDKFAEKAAPLAPAARKLALAEALGLLVSGVRDIDVAVPFADSRFVVFLPHTPRSGALVVGQRLRELIKSLTAFEGASASVGVAVSEPPPGRGPVAGALAQVSFGGLLKEAGEALRRAQAAGGDWVEAASGRTQPG</sequence>
<organism evidence="6 7">
    <name type="scientific">Myxococcus xanthus</name>
    <dbReference type="NCBI Taxonomy" id="34"/>
    <lineage>
        <taxon>Bacteria</taxon>
        <taxon>Pseudomonadati</taxon>
        <taxon>Myxococcota</taxon>
        <taxon>Myxococcia</taxon>
        <taxon>Myxococcales</taxon>
        <taxon>Cystobacterineae</taxon>
        <taxon>Myxococcaceae</taxon>
        <taxon>Myxococcus</taxon>
    </lineage>
</organism>
<accession>A0AAE6KUE0</accession>
<dbReference type="SMART" id="SM00448">
    <property type="entry name" value="REC"/>
    <property type="match status" value="1"/>
</dbReference>
<dbReference type="SUPFAM" id="SSF55073">
    <property type="entry name" value="Nucleotide cyclase"/>
    <property type="match status" value="1"/>
</dbReference>
<dbReference type="InterPro" id="IPR043128">
    <property type="entry name" value="Rev_trsase/Diguanyl_cyclase"/>
</dbReference>
<evidence type="ECO:0000313" key="7">
    <source>
        <dbReference type="Proteomes" id="UP000320179"/>
    </source>
</evidence>
<name>A0AAE6KUE0_MYXXA</name>
<dbReference type="PANTHER" id="PTHR44591:SF3">
    <property type="entry name" value="RESPONSE REGULATORY DOMAIN-CONTAINING PROTEIN"/>
    <property type="match status" value="1"/>
</dbReference>